<accession>A0A9Q1JQU0</accession>
<keyword evidence="2" id="KW-1185">Reference proteome</keyword>
<protein>
    <submittedName>
        <fullName evidence="1">Uncharacterized protein</fullName>
    </submittedName>
</protein>
<dbReference type="AlphaFoldDB" id="A0A9Q1JQU0"/>
<name>A0A9Q1JQU0_9CARY</name>
<organism evidence="1 2">
    <name type="scientific">Carnegiea gigantea</name>
    <dbReference type="NCBI Taxonomy" id="171969"/>
    <lineage>
        <taxon>Eukaryota</taxon>
        <taxon>Viridiplantae</taxon>
        <taxon>Streptophyta</taxon>
        <taxon>Embryophyta</taxon>
        <taxon>Tracheophyta</taxon>
        <taxon>Spermatophyta</taxon>
        <taxon>Magnoliopsida</taxon>
        <taxon>eudicotyledons</taxon>
        <taxon>Gunneridae</taxon>
        <taxon>Pentapetalae</taxon>
        <taxon>Caryophyllales</taxon>
        <taxon>Cactineae</taxon>
        <taxon>Cactaceae</taxon>
        <taxon>Cactoideae</taxon>
        <taxon>Echinocereeae</taxon>
        <taxon>Carnegiea</taxon>
    </lineage>
</organism>
<proteinExistence type="predicted"/>
<dbReference type="Proteomes" id="UP001153076">
    <property type="component" value="Unassembled WGS sequence"/>
</dbReference>
<comment type="caution">
    <text evidence="1">The sequence shown here is derived from an EMBL/GenBank/DDBJ whole genome shotgun (WGS) entry which is preliminary data.</text>
</comment>
<gene>
    <name evidence="1" type="ORF">Cgig2_033200</name>
</gene>
<dbReference type="OrthoDB" id="2919534at2759"/>
<sequence length="165" mass="18692">MKIVATIARRYAKGIFHAIWKAQIHDIQQALGIGGELHCVICLPLHFGDKTKSRNLEVDFLVVDVLTAYNLIIRWPTLHKVKAIIAPHLLQVQYRADDGSMWKLFGSQQIARECYLLSIKPLVEHQECPGAVPASLKMEKPMIEPPVTTEALTIYTITTKNQRRP</sequence>
<evidence type="ECO:0000313" key="2">
    <source>
        <dbReference type="Proteomes" id="UP001153076"/>
    </source>
</evidence>
<dbReference type="EMBL" id="JAKOGI010000900">
    <property type="protein sequence ID" value="KAJ8429368.1"/>
    <property type="molecule type" value="Genomic_DNA"/>
</dbReference>
<reference evidence="1" key="1">
    <citation type="submission" date="2022-04" db="EMBL/GenBank/DDBJ databases">
        <title>Carnegiea gigantea Genome sequencing and assembly v2.</title>
        <authorList>
            <person name="Copetti D."/>
            <person name="Sanderson M.J."/>
            <person name="Burquez A."/>
            <person name="Wojciechowski M.F."/>
        </authorList>
    </citation>
    <scope>NUCLEOTIDE SEQUENCE</scope>
    <source>
        <strain evidence="1">SGP5-SGP5p</strain>
        <tissue evidence="1">Aerial part</tissue>
    </source>
</reference>
<evidence type="ECO:0000313" key="1">
    <source>
        <dbReference type="EMBL" id="KAJ8429368.1"/>
    </source>
</evidence>